<evidence type="ECO:0000313" key="8">
    <source>
        <dbReference type="EMBL" id="OLN33926.1"/>
    </source>
</evidence>
<gene>
    <name evidence="6" type="primary">sigI</name>
    <name evidence="8" type="ORF">DSOL_0104</name>
</gene>
<evidence type="ECO:0000313" key="9">
    <source>
        <dbReference type="Proteomes" id="UP000186102"/>
    </source>
</evidence>
<dbReference type="GO" id="GO:0003677">
    <property type="term" value="F:DNA binding"/>
    <property type="evidence" value="ECO:0007669"/>
    <property type="project" value="UniProtKB-UniRule"/>
</dbReference>
<dbReference type="GO" id="GO:0016987">
    <property type="term" value="F:sigma factor activity"/>
    <property type="evidence" value="ECO:0007669"/>
    <property type="project" value="UniProtKB-UniRule"/>
</dbReference>
<evidence type="ECO:0000256" key="1">
    <source>
        <dbReference type="ARBA" id="ARBA00022490"/>
    </source>
</evidence>
<feature type="short sequence motif" description="Polymerase core binding" evidence="6">
    <location>
        <begin position="49"/>
        <end position="62"/>
    </location>
</feature>
<dbReference type="OrthoDB" id="3190733at2"/>
<keyword evidence="4 6" id="KW-0238">DNA-binding</keyword>
<keyword evidence="1 6" id="KW-0963">Cytoplasm</keyword>
<evidence type="ECO:0000256" key="3">
    <source>
        <dbReference type="ARBA" id="ARBA00023082"/>
    </source>
</evidence>
<accession>A0A1Q8R2T5</accession>
<evidence type="ECO:0000256" key="6">
    <source>
        <dbReference type="HAMAP-Rule" id="MF_02064"/>
    </source>
</evidence>
<comment type="similarity">
    <text evidence="6">Belongs to the sigma-70 factor family. SigI subfamily.</text>
</comment>
<keyword evidence="2 6" id="KW-0805">Transcription regulation</keyword>
<dbReference type="PIRSF" id="PIRSF038953">
    <property type="entry name" value="SigI"/>
    <property type="match status" value="1"/>
</dbReference>
<dbReference type="Pfam" id="PF04542">
    <property type="entry name" value="Sigma70_r2"/>
    <property type="match status" value="1"/>
</dbReference>
<dbReference type="RefSeq" id="WP_075362948.1">
    <property type="nucleotide sequence ID" value="NZ_MLBF01000001.1"/>
</dbReference>
<dbReference type="EMBL" id="MLBF01000001">
    <property type="protein sequence ID" value="OLN33926.1"/>
    <property type="molecule type" value="Genomic_DNA"/>
</dbReference>
<organism evidence="8 9">
    <name type="scientific">Desulfosporosinus metallidurans</name>
    <dbReference type="NCBI Taxonomy" id="1888891"/>
    <lineage>
        <taxon>Bacteria</taxon>
        <taxon>Bacillati</taxon>
        <taxon>Bacillota</taxon>
        <taxon>Clostridia</taxon>
        <taxon>Eubacteriales</taxon>
        <taxon>Desulfitobacteriaceae</taxon>
        <taxon>Desulfosporosinus</taxon>
    </lineage>
</organism>
<comment type="subunit">
    <text evidence="6">Interacts with RsgI.</text>
</comment>
<keyword evidence="6" id="KW-0346">Stress response</keyword>
<comment type="subcellular location">
    <subcellularLocation>
        <location evidence="6">Cytoplasm</location>
    </subcellularLocation>
</comment>
<dbReference type="Proteomes" id="UP000186102">
    <property type="component" value="Unassembled WGS sequence"/>
</dbReference>
<evidence type="ECO:0000259" key="7">
    <source>
        <dbReference type="Pfam" id="PF04542"/>
    </source>
</evidence>
<dbReference type="AlphaFoldDB" id="A0A1Q8R2T5"/>
<dbReference type="InterPro" id="IPR013325">
    <property type="entry name" value="RNA_pol_sigma_r2"/>
</dbReference>
<comment type="function">
    <text evidence="6">Sigma factors are initiation factors that promote the attachment of RNA polymerase to specific initiation sites and are then released.</text>
</comment>
<sequence length="240" mass="28216">MPDWEEQSTWQRLKEEAVVREDFLAESQTFIRHVASQACFHSLEWGRDEELSEALIAFNEAIDLFVVAKGVPFLAYARVLMKRRLIDYHRRQKKNLQQAISFDQEEIGRSVDVHLGLEEFREREQNVERAAEIQQFSKALEVFQLTIQDLVAVSPKHRDSRETLLRVARELAFDKELWSQVEQKGKVPMQALALKTQVNPKVLERGRKYILAVALLIANQYDYVYLREYVLPQERGRKDE</sequence>
<feature type="DNA-binding region" description="H-T-H motif" evidence="6">
    <location>
        <begin position="189"/>
        <end position="208"/>
    </location>
</feature>
<evidence type="ECO:0000256" key="5">
    <source>
        <dbReference type="ARBA" id="ARBA00023163"/>
    </source>
</evidence>
<dbReference type="InterPro" id="IPR014244">
    <property type="entry name" value="RNA_pol_sigma-I"/>
</dbReference>
<protein>
    <recommendedName>
        <fullName evidence="6">RNA polymerase sigma factor SigI</fullName>
    </recommendedName>
</protein>
<keyword evidence="5 6" id="KW-0804">Transcription</keyword>
<feature type="domain" description="RNA polymerase sigma-70 region 2" evidence="7">
    <location>
        <begin position="48"/>
        <end position="94"/>
    </location>
</feature>
<keyword evidence="3 6" id="KW-0731">Sigma factor</keyword>
<evidence type="ECO:0000256" key="4">
    <source>
        <dbReference type="ARBA" id="ARBA00023125"/>
    </source>
</evidence>
<dbReference type="HAMAP" id="MF_02064">
    <property type="entry name" value="Sigma70_SigI"/>
    <property type="match status" value="1"/>
</dbReference>
<reference evidence="8 9" key="1">
    <citation type="submission" date="2016-09" db="EMBL/GenBank/DDBJ databases">
        <title>Complete genome of Desulfosporosinus sp. OL.</title>
        <authorList>
            <person name="Mardanov A."/>
            <person name="Beletsky A."/>
            <person name="Panova A."/>
            <person name="Karnachuk O."/>
            <person name="Ravin N."/>
        </authorList>
    </citation>
    <scope>NUCLEOTIDE SEQUENCE [LARGE SCALE GENOMIC DNA]</scope>
    <source>
        <strain evidence="8 9">OL</strain>
    </source>
</reference>
<comment type="caution">
    <text evidence="8">The sequence shown here is derived from an EMBL/GenBank/DDBJ whole genome shotgun (WGS) entry which is preliminary data.</text>
</comment>
<dbReference type="SUPFAM" id="SSF88946">
    <property type="entry name" value="Sigma2 domain of RNA polymerase sigma factors"/>
    <property type="match status" value="1"/>
</dbReference>
<comment type="activity regulation">
    <text evidence="6">Negatively regulated by the anti-sigma-I factor RsgI.</text>
</comment>
<dbReference type="GO" id="GO:0005737">
    <property type="term" value="C:cytoplasm"/>
    <property type="evidence" value="ECO:0007669"/>
    <property type="project" value="UniProtKB-SubCell"/>
</dbReference>
<proteinExistence type="inferred from homology"/>
<dbReference type="InterPro" id="IPR007627">
    <property type="entry name" value="RNA_pol_sigma70_r2"/>
</dbReference>
<dbReference type="STRING" id="1888891.DSOL_0104"/>
<keyword evidence="9" id="KW-1185">Reference proteome</keyword>
<name>A0A1Q8R2T5_9FIRM</name>
<dbReference type="GO" id="GO:0006352">
    <property type="term" value="P:DNA-templated transcription initiation"/>
    <property type="evidence" value="ECO:0007669"/>
    <property type="project" value="UniProtKB-UniRule"/>
</dbReference>
<evidence type="ECO:0000256" key="2">
    <source>
        <dbReference type="ARBA" id="ARBA00023015"/>
    </source>
</evidence>